<proteinExistence type="predicted"/>
<protein>
    <submittedName>
        <fullName evidence="1">Uncharacterized protein</fullName>
    </submittedName>
</protein>
<comment type="caution">
    <text evidence="1">The sequence shown here is derived from an EMBL/GenBank/DDBJ whole genome shotgun (WGS) entry which is preliminary data.</text>
</comment>
<gene>
    <name evidence="1" type="ORF">L210DRAFT_3508656</name>
</gene>
<accession>A0AAD4G7Y0</accession>
<organism evidence="1 2">
    <name type="scientific">Boletus edulis BED1</name>
    <dbReference type="NCBI Taxonomy" id="1328754"/>
    <lineage>
        <taxon>Eukaryota</taxon>
        <taxon>Fungi</taxon>
        <taxon>Dikarya</taxon>
        <taxon>Basidiomycota</taxon>
        <taxon>Agaricomycotina</taxon>
        <taxon>Agaricomycetes</taxon>
        <taxon>Agaricomycetidae</taxon>
        <taxon>Boletales</taxon>
        <taxon>Boletineae</taxon>
        <taxon>Boletaceae</taxon>
        <taxon>Boletoideae</taxon>
        <taxon>Boletus</taxon>
    </lineage>
</organism>
<reference evidence="1" key="1">
    <citation type="submission" date="2019-10" db="EMBL/GenBank/DDBJ databases">
        <authorList>
            <consortium name="DOE Joint Genome Institute"/>
            <person name="Kuo A."/>
            <person name="Miyauchi S."/>
            <person name="Kiss E."/>
            <person name="Drula E."/>
            <person name="Kohler A."/>
            <person name="Sanchez-Garcia M."/>
            <person name="Andreopoulos B."/>
            <person name="Barry K.W."/>
            <person name="Bonito G."/>
            <person name="Buee M."/>
            <person name="Carver A."/>
            <person name="Chen C."/>
            <person name="Cichocki N."/>
            <person name="Clum A."/>
            <person name="Culley D."/>
            <person name="Crous P.W."/>
            <person name="Fauchery L."/>
            <person name="Girlanda M."/>
            <person name="Hayes R."/>
            <person name="Keri Z."/>
            <person name="LaButti K."/>
            <person name="Lipzen A."/>
            <person name="Lombard V."/>
            <person name="Magnuson J."/>
            <person name="Maillard F."/>
            <person name="Morin E."/>
            <person name="Murat C."/>
            <person name="Nolan M."/>
            <person name="Ohm R."/>
            <person name="Pangilinan J."/>
            <person name="Pereira M."/>
            <person name="Perotto S."/>
            <person name="Peter M."/>
            <person name="Riley R."/>
            <person name="Sitrit Y."/>
            <person name="Stielow B."/>
            <person name="Szollosi G."/>
            <person name="Zifcakova L."/>
            <person name="Stursova M."/>
            <person name="Spatafora J.W."/>
            <person name="Tedersoo L."/>
            <person name="Vaario L.-M."/>
            <person name="Yamada A."/>
            <person name="Yan M."/>
            <person name="Wang P."/>
            <person name="Xu J."/>
            <person name="Bruns T."/>
            <person name="Baldrian P."/>
            <person name="Vilgalys R."/>
            <person name="Henrissat B."/>
            <person name="Grigoriev I.V."/>
            <person name="Hibbett D."/>
            <person name="Nagy L.G."/>
            <person name="Martin F.M."/>
        </authorList>
    </citation>
    <scope>NUCLEOTIDE SEQUENCE</scope>
    <source>
        <strain evidence="1">BED1</strain>
    </source>
</reference>
<dbReference type="Proteomes" id="UP001194468">
    <property type="component" value="Unassembled WGS sequence"/>
</dbReference>
<keyword evidence="2" id="KW-1185">Reference proteome</keyword>
<evidence type="ECO:0000313" key="1">
    <source>
        <dbReference type="EMBL" id="KAF8428852.1"/>
    </source>
</evidence>
<reference evidence="1" key="2">
    <citation type="journal article" date="2020" name="Nat. Commun.">
        <title>Large-scale genome sequencing of mycorrhizal fungi provides insights into the early evolution of symbiotic traits.</title>
        <authorList>
            <person name="Miyauchi S."/>
            <person name="Kiss E."/>
            <person name="Kuo A."/>
            <person name="Drula E."/>
            <person name="Kohler A."/>
            <person name="Sanchez-Garcia M."/>
            <person name="Morin E."/>
            <person name="Andreopoulos B."/>
            <person name="Barry K.W."/>
            <person name="Bonito G."/>
            <person name="Buee M."/>
            <person name="Carver A."/>
            <person name="Chen C."/>
            <person name="Cichocki N."/>
            <person name="Clum A."/>
            <person name="Culley D."/>
            <person name="Crous P.W."/>
            <person name="Fauchery L."/>
            <person name="Girlanda M."/>
            <person name="Hayes R.D."/>
            <person name="Keri Z."/>
            <person name="LaButti K."/>
            <person name="Lipzen A."/>
            <person name="Lombard V."/>
            <person name="Magnuson J."/>
            <person name="Maillard F."/>
            <person name="Murat C."/>
            <person name="Nolan M."/>
            <person name="Ohm R.A."/>
            <person name="Pangilinan J."/>
            <person name="Pereira M.F."/>
            <person name="Perotto S."/>
            <person name="Peter M."/>
            <person name="Pfister S."/>
            <person name="Riley R."/>
            <person name="Sitrit Y."/>
            <person name="Stielow J.B."/>
            <person name="Szollosi G."/>
            <person name="Zifcakova L."/>
            <person name="Stursova M."/>
            <person name="Spatafora J.W."/>
            <person name="Tedersoo L."/>
            <person name="Vaario L.M."/>
            <person name="Yamada A."/>
            <person name="Yan M."/>
            <person name="Wang P."/>
            <person name="Xu J."/>
            <person name="Bruns T."/>
            <person name="Baldrian P."/>
            <person name="Vilgalys R."/>
            <person name="Dunand C."/>
            <person name="Henrissat B."/>
            <person name="Grigoriev I.V."/>
            <person name="Hibbett D."/>
            <person name="Nagy L.G."/>
            <person name="Martin F.M."/>
        </authorList>
    </citation>
    <scope>NUCLEOTIDE SEQUENCE</scope>
    <source>
        <strain evidence="1">BED1</strain>
    </source>
</reference>
<dbReference type="AlphaFoldDB" id="A0AAD4G7Y0"/>
<evidence type="ECO:0000313" key="2">
    <source>
        <dbReference type="Proteomes" id="UP001194468"/>
    </source>
</evidence>
<name>A0AAD4G7Y0_BOLED</name>
<dbReference type="EMBL" id="WHUW01000071">
    <property type="protein sequence ID" value="KAF8428852.1"/>
    <property type="molecule type" value="Genomic_DNA"/>
</dbReference>
<sequence>MTDSVAVVTHTAVKPNIQTVMKLKLYSRTNFCNFLSVTSVMSQSRRESQVSRARESHQSVTLRIALLDLAHVVLLSAEYILSKPVRAKPEKAVGLVGLHAALEGHAPVVVVVLHAVAPEEVSDDPVVVSVIPAAVVPLAAPEEVFDDVRPLSAMPLAAPEEFFADVTPLSAMPPAAPEESFDVVTPLSATSLVAPEEVFADVTVLSTMPLVLSQQSFDDEALVVAMLPAEAQKAFAAPFPPLAIVHAAIAFGDDAVAVAVAAVAVVAVAILENGNVPVLAELADISGEHCNPPEHPFEEDSEAVEEGVVQMVDRVVEEGMVALEGVGETLCPYTCVAYHDVLFDGEDNDGMEGNQADVDHVQPGEQHVGHVGEKWGEWT</sequence>